<organism evidence="4 5">
    <name type="scientific">Fistulifera solaris</name>
    <name type="common">Oleaginous diatom</name>
    <dbReference type="NCBI Taxonomy" id="1519565"/>
    <lineage>
        <taxon>Eukaryota</taxon>
        <taxon>Sar</taxon>
        <taxon>Stramenopiles</taxon>
        <taxon>Ochrophyta</taxon>
        <taxon>Bacillariophyta</taxon>
        <taxon>Bacillariophyceae</taxon>
        <taxon>Bacillariophycidae</taxon>
        <taxon>Naviculales</taxon>
        <taxon>Naviculaceae</taxon>
        <taxon>Fistulifera</taxon>
    </lineage>
</organism>
<name>A0A1Z5K207_FISSO</name>
<keyword evidence="2" id="KW-0539">Nucleus</keyword>
<accession>A0A1Z5K207</accession>
<keyword evidence="5" id="KW-1185">Reference proteome</keyword>
<dbReference type="Proteomes" id="UP000198406">
    <property type="component" value="Unassembled WGS sequence"/>
</dbReference>
<dbReference type="GO" id="GO:0005634">
    <property type="term" value="C:nucleus"/>
    <property type="evidence" value="ECO:0007669"/>
    <property type="project" value="UniProtKB-SubCell"/>
</dbReference>
<evidence type="ECO:0000259" key="3">
    <source>
        <dbReference type="Pfam" id="PF07967"/>
    </source>
</evidence>
<evidence type="ECO:0000313" key="4">
    <source>
        <dbReference type="EMBL" id="GAX20295.1"/>
    </source>
</evidence>
<evidence type="ECO:0000313" key="5">
    <source>
        <dbReference type="Proteomes" id="UP000198406"/>
    </source>
</evidence>
<protein>
    <recommendedName>
        <fullName evidence="3">C3HC-type domain-containing protein</fullName>
    </recommendedName>
</protein>
<dbReference type="Pfam" id="PF07967">
    <property type="entry name" value="zf-C3HC"/>
    <property type="match status" value="1"/>
</dbReference>
<dbReference type="PANTHER" id="PTHR15835">
    <property type="entry name" value="NUCLEAR-INTERACTING PARTNER OF ALK"/>
    <property type="match status" value="1"/>
</dbReference>
<evidence type="ECO:0000256" key="2">
    <source>
        <dbReference type="ARBA" id="ARBA00023242"/>
    </source>
</evidence>
<evidence type="ECO:0000256" key="1">
    <source>
        <dbReference type="ARBA" id="ARBA00004123"/>
    </source>
</evidence>
<comment type="subcellular location">
    <subcellularLocation>
        <location evidence="1">Nucleus</location>
    </subcellularLocation>
</comment>
<dbReference type="AlphaFoldDB" id="A0A1Z5K207"/>
<gene>
    <name evidence="4" type="ORF">FisN_6Hh246</name>
</gene>
<dbReference type="GO" id="GO:0008270">
    <property type="term" value="F:zinc ion binding"/>
    <property type="evidence" value="ECO:0007669"/>
    <property type="project" value="InterPro"/>
</dbReference>
<sequence length="339" mass="38790">MTSEEDQENARVLPENSKVVAFREEYEDRLRTFTVANYFGIPHSLSPIVCARLGFRNKGQNQLQCVGCHEPLLVQFPACLSATARSKLTSLYEQQLCELHRDSCPFRRDAQNYRLLLGNQSDRIPALWTQVWRPKEVLELLDPLRPSAVVRERWEKVIPWLESAAMDCTSWKLPPIDATVFQQYATTEDELLEKCWKLICGETQDGEEIPTRSHELELGALLVVLMGWTPDTASGMHCSICFAKWTNLGSVSRDGEPQPKRVCLRMNAPVDSHRYYCPFVRGLPHAGMRFCDRIILRLLNETNNKQDKDSPLVATEFRLEIRKLLKDALSPSKLSVVSK</sequence>
<proteinExistence type="predicted"/>
<dbReference type="InParanoid" id="A0A1Z5K207"/>
<reference evidence="4 5" key="1">
    <citation type="journal article" date="2015" name="Plant Cell">
        <title>Oil accumulation by the oleaginous diatom Fistulifera solaris as revealed by the genome and transcriptome.</title>
        <authorList>
            <person name="Tanaka T."/>
            <person name="Maeda Y."/>
            <person name="Veluchamy A."/>
            <person name="Tanaka M."/>
            <person name="Abida H."/>
            <person name="Marechal E."/>
            <person name="Bowler C."/>
            <person name="Muto M."/>
            <person name="Sunaga Y."/>
            <person name="Tanaka M."/>
            <person name="Yoshino T."/>
            <person name="Taniguchi T."/>
            <person name="Fukuda Y."/>
            <person name="Nemoto M."/>
            <person name="Matsumoto M."/>
            <person name="Wong P.S."/>
            <person name="Aburatani S."/>
            <person name="Fujibuchi W."/>
        </authorList>
    </citation>
    <scope>NUCLEOTIDE SEQUENCE [LARGE SCALE GENOMIC DNA]</scope>
    <source>
        <strain evidence="4 5">JPCC DA0580</strain>
    </source>
</reference>
<dbReference type="EMBL" id="BDSP01000146">
    <property type="protein sequence ID" value="GAX20295.1"/>
    <property type="molecule type" value="Genomic_DNA"/>
</dbReference>
<dbReference type="PANTHER" id="PTHR15835:SF6">
    <property type="entry name" value="ZINC FINGER C3HC-TYPE PROTEIN 1"/>
    <property type="match status" value="1"/>
</dbReference>
<comment type="caution">
    <text evidence="4">The sequence shown here is derived from an EMBL/GenBank/DDBJ whole genome shotgun (WGS) entry which is preliminary data.</text>
</comment>
<dbReference type="InterPro" id="IPR012935">
    <property type="entry name" value="NuBaID_N"/>
</dbReference>
<feature type="domain" description="C3HC-type" evidence="3">
    <location>
        <begin position="23"/>
        <end position="111"/>
    </location>
</feature>
<dbReference type="OrthoDB" id="47511at2759"/>